<comment type="caution">
    <text evidence="1">The sequence shown here is derived from an EMBL/GenBank/DDBJ whole genome shotgun (WGS) entry which is preliminary data.</text>
</comment>
<evidence type="ECO:0000313" key="1">
    <source>
        <dbReference type="EMBL" id="MFC4410646.1"/>
    </source>
</evidence>
<proteinExistence type="predicted"/>
<evidence type="ECO:0000313" key="2">
    <source>
        <dbReference type="Proteomes" id="UP001595817"/>
    </source>
</evidence>
<dbReference type="RefSeq" id="WP_378154721.1">
    <property type="nucleotide sequence ID" value="NZ_JBHSEC010000019.1"/>
</dbReference>
<dbReference type="Pfam" id="PF14183">
    <property type="entry name" value="YwpF"/>
    <property type="match status" value="1"/>
</dbReference>
<reference evidence="2" key="1">
    <citation type="journal article" date="2019" name="Int. J. Syst. Evol. Microbiol.">
        <title>The Global Catalogue of Microorganisms (GCM) 10K type strain sequencing project: providing services to taxonomists for standard genome sequencing and annotation.</title>
        <authorList>
            <consortium name="The Broad Institute Genomics Platform"/>
            <consortium name="The Broad Institute Genome Sequencing Center for Infectious Disease"/>
            <person name="Wu L."/>
            <person name="Ma J."/>
        </authorList>
    </citation>
    <scope>NUCLEOTIDE SEQUENCE [LARGE SCALE GENOMIC DNA]</scope>
    <source>
        <strain evidence="2">CCUG 59778</strain>
    </source>
</reference>
<name>A0ABV8X559_9LACT</name>
<sequence length="143" mass="16618">MKSFKMLTIGVVENEEIVDYPLQDGICINQENSHRSWILEAYTDRKFKEIFEKYEKSQEPIDVRVVISYPENEPAAFNVVVYAVKEIGENISVLMKGTLKRIRSQYAEQLLEQLLEEGLSDGELLEGFKEGMKSRPRLKKDRT</sequence>
<dbReference type="InterPro" id="IPR025573">
    <property type="entry name" value="YwpF"/>
</dbReference>
<accession>A0ABV8X559</accession>
<keyword evidence="2" id="KW-1185">Reference proteome</keyword>
<dbReference type="Proteomes" id="UP001595817">
    <property type="component" value="Unassembled WGS sequence"/>
</dbReference>
<protein>
    <submittedName>
        <fullName evidence="1">YwpF family protein</fullName>
    </submittedName>
</protein>
<organism evidence="1 2">
    <name type="scientific">Chungangia koreensis</name>
    <dbReference type="NCBI Taxonomy" id="752657"/>
    <lineage>
        <taxon>Bacteria</taxon>
        <taxon>Bacillati</taxon>
        <taxon>Bacillota</taxon>
        <taxon>Bacilli</taxon>
        <taxon>Lactobacillales</taxon>
        <taxon>Chungangia</taxon>
    </lineage>
</organism>
<dbReference type="EMBL" id="JBHSEC010000019">
    <property type="protein sequence ID" value="MFC4410646.1"/>
    <property type="molecule type" value="Genomic_DNA"/>
</dbReference>
<gene>
    <name evidence="1" type="ORF">ACFOZY_09500</name>
</gene>